<evidence type="ECO:0000256" key="3">
    <source>
        <dbReference type="SAM" id="MobiDB-lite"/>
    </source>
</evidence>
<comment type="caution">
    <text evidence="5">The sequence shown here is derived from an EMBL/GenBank/DDBJ whole genome shotgun (WGS) entry which is preliminary data.</text>
</comment>
<evidence type="ECO:0000313" key="6">
    <source>
        <dbReference type="Proteomes" id="UP001054252"/>
    </source>
</evidence>
<keyword evidence="4" id="KW-0812">Transmembrane</keyword>
<feature type="compositionally biased region" description="Basic and acidic residues" evidence="3">
    <location>
        <begin position="24"/>
        <end position="34"/>
    </location>
</feature>
<dbReference type="GO" id="GO:0006820">
    <property type="term" value="P:monoatomic anion transport"/>
    <property type="evidence" value="ECO:0007669"/>
    <property type="project" value="TreeGrafter"/>
</dbReference>
<feature type="compositionally biased region" description="Basic and acidic residues" evidence="3">
    <location>
        <begin position="1"/>
        <end position="12"/>
    </location>
</feature>
<reference evidence="5 6" key="1">
    <citation type="journal article" date="2021" name="Commun. Biol.">
        <title>The genome of Shorea leprosula (Dipterocarpaceae) highlights the ecological relevance of drought in aseasonal tropical rainforests.</title>
        <authorList>
            <person name="Ng K.K.S."/>
            <person name="Kobayashi M.J."/>
            <person name="Fawcett J.A."/>
            <person name="Hatakeyama M."/>
            <person name="Paape T."/>
            <person name="Ng C.H."/>
            <person name="Ang C.C."/>
            <person name="Tnah L.H."/>
            <person name="Lee C.T."/>
            <person name="Nishiyama T."/>
            <person name="Sese J."/>
            <person name="O'Brien M.J."/>
            <person name="Copetti D."/>
            <person name="Mohd Noor M.I."/>
            <person name="Ong R.C."/>
            <person name="Putra M."/>
            <person name="Sireger I.Z."/>
            <person name="Indrioko S."/>
            <person name="Kosugi Y."/>
            <person name="Izuno A."/>
            <person name="Isagi Y."/>
            <person name="Lee S.L."/>
            <person name="Shimizu K.K."/>
        </authorList>
    </citation>
    <scope>NUCLEOTIDE SEQUENCE [LARGE SCALE GENOMIC DNA]</scope>
    <source>
        <strain evidence="5">214</strain>
    </source>
</reference>
<evidence type="ECO:0000313" key="5">
    <source>
        <dbReference type="EMBL" id="GKV04245.1"/>
    </source>
</evidence>
<evidence type="ECO:0000256" key="2">
    <source>
        <dbReference type="ARBA" id="ARBA00008017"/>
    </source>
</evidence>
<proteinExistence type="inferred from homology"/>
<gene>
    <name evidence="5" type="ORF">SLEP1_g16430</name>
</gene>
<dbReference type="Proteomes" id="UP001054252">
    <property type="component" value="Unassembled WGS sequence"/>
</dbReference>
<dbReference type="InterPro" id="IPR016688">
    <property type="entry name" value="MscS-like_plants/fungi"/>
</dbReference>
<dbReference type="GO" id="GO:0008381">
    <property type="term" value="F:mechanosensitive monoatomic ion channel activity"/>
    <property type="evidence" value="ECO:0007669"/>
    <property type="project" value="TreeGrafter"/>
</dbReference>
<dbReference type="EMBL" id="BPVZ01000021">
    <property type="protein sequence ID" value="GKV04245.1"/>
    <property type="molecule type" value="Genomic_DNA"/>
</dbReference>
<organism evidence="5 6">
    <name type="scientific">Rubroshorea leprosula</name>
    <dbReference type="NCBI Taxonomy" id="152421"/>
    <lineage>
        <taxon>Eukaryota</taxon>
        <taxon>Viridiplantae</taxon>
        <taxon>Streptophyta</taxon>
        <taxon>Embryophyta</taxon>
        <taxon>Tracheophyta</taxon>
        <taxon>Spermatophyta</taxon>
        <taxon>Magnoliopsida</taxon>
        <taxon>eudicotyledons</taxon>
        <taxon>Gunneridae</taxon>
        <taxon>Pentapetalae</taxon>
        <taxon>rosids</taxon>
        <taxon>malvids</taxon>
        <taxon>Malvales</taxon>
        <taxon>Dipterocarpaceae</taxon>
        <taxon>Rubroshorea</taxon>
    </lineage>
</organism>
<dbReference type="GO" id="GO:0005886">
    <property type="term" value="C:plasma membrane"/>
    <property type="evidence" value="ECO:0007669"/>
    <property type="project" value="TreeGrafter"/>
</dbReference>
<feature type="transmembrane region" description="Helical" evidence="4">
    <location>
        <begin position="157"/>
        <end position="176"/>
    </location>
</feature>
<evidence type="ECO:0000256" key="4">
    <source>
        <dbReference type="SAM" id="Phobius"/>
    </source>
</evidence>
<keyword evidence="4" id="KW-0472">Membrane</keyword>
<name>A0AAV5IZN9_9ROSI</name>
<keyword evidence="6" id="KW-1185">Reference proteome</keyword>
<comment type="subcellular location">
    <subcellularLocation>
        <location evidence="1">Membrane</location>
        <topology evidence="1">Multi-pass membrane protein</topology>
    </subcellularLocation>
</comment>
<protein>
    <submittedName>
        <fullName evidence="5">Uncharacterized protein</fullName>
    </submittedName>
</protein>
<sequence length="222" mass="24853">MTVDSANRKEFVIRSSSGGNNSGEDFKEGDKEEQRISVDHLHKLNPKNVSAWNMKRLMNIIGHGALSTLDEAKIAAKKIFQNDAKPGSKYVYLKDISRFMRCDEASKTMSLFEGGSESKKISKSTLKNWVANAFRERRALALTLNDTKTAVNRLHQVVNVLVGIIMLVIWLVILGIATSKFLLFVSSQFLVLGFVFGNTLKQYLSDYLPINCVSIVFISETN</sequence>
<dbReference type="AlphaFoldDB" id="A0AAV5IZN9"/>
<evidence type="ECO:0000256" key="1">
    <source>
        <dbReference type="ARBA" id="ARBA00004141"/>
    </source>
</evidence>
<accession>A0AAV5IZN9</accession>
<keyword evidence="4" id="KW-1133">Transmembrane helix</keyword>
<dbReference type="PANTHER" id="PTHR31618">
    <property type="entry name" value="MECHANOSENSITIVE ION CHANNEL PROTEIN 5"/>
    <property type="match status" value="1"/>
</dbReference>
<dbReference type="PANTHER" id="PTHR31618:SF1">
    <property type="entry name" value="EF-HAND DOMAIN-CONTAINING PROTEIN"/>
    <property type="match status" value="1"/>
</dbReference>
<feature type="region of interest" description="Disordered" evidence="3">
    <location>
        <begin position="1"/>
        <end position="34"/>
    </location>
</feature>
<comment type="similarity">
    <text evidence="2">Belongs to the MscS (TC 1.A.23) family.</text>
</comment>
<feature type="compositionally biased region" description="Polar residues" evidence="3">
    <location>
        <begin position="14"/>
        <end position="23"/>
    </location>
</feature>